<name>A0A9D2T0R9_9FIRM</name>
<proteinExistence type="predicted"/>
<dbReference type="AlphaFoldDB" id="A0A9D2T0R9"/>
<reference evidence="2" key="2">
    <citation type="submission" date="2021-04" db="EMBL/GenBank/DDBJ databases">
        <authorList>
            <person name="Gilroy R."/>
        </authorList>
    </citation>
    <scope>NUCLEOTIDE SEQUENCE</scope>
    <source>
        <strain evidence="2">CHK186-1790</strain>
    </source>
</reference>
<evidence type="ECO:0000313" key="3">
    <source>
        <dbReference type="Proteomes" id="UP000823882"/>
    </source>
</evidence>
<dbReference type="Proteomes" id="UP000823882">
    <property type="component" value="Unassembled WGS sequence"/>
</dbReference>
<dbReference type="GO" id="GO:0006188">
    <property type="term" value="P:IMP biosynthetic process"/>
    <property type="evidence" value="ECO:0007669"/>
    <property type="project" value="InterPro"/>
</dbReference>
<dbReference type="EMBL" id="DWWJ01000093">
    <property type="protein sequence ID" value="HJC40920.1"/>
    <property type="molecule type" value="Genomic_DNA"/>
</dbReference>
<accession>A0A9D2T0R9</accession>
<reference evidence="2" key="1">
    <citation type="journal article" date="2021" name="PeerJ">
        <title>Extensive microbial diversity within the chicken gut microbiome revealed by metagenomics and culture.</title>
        <authorList>
            <person name="Gilroy R."/>
            <person name="Ravi A."/>
            <person name="Getino M."/>
            <person name="Pursley I."/>
            <person name="Horton D.L."/>
            <person name="Alikhan N.F."/>
            <person name="Baker D."/>
            <person name="Gharbi K."/>
            <person name="Hall N."/>
            <person name="Watson M."/>
            <person name="Adriaenssens E.M."/>
            <person name="Foster-Nyarko E."/>
            <person name="Jarju S."/>
            <person name="Secka A."/>
            <person name="Antonio M."/>
            <person name="Oren A."/>
            <person name="Chaudhuri R.R."/>
            <person name="La Ragione R."/>
            <person name="Hildebrand F."/>
            <person name="Pallen M.J."/>
        </authorList>
    </citation>
    <scope>NUCLEOTIDE SEQUENCE</scope>
    <source>
        <strain evidence="2">CHK186-1790</strain>
    </source>
</reference>
<dbReference type="Pfam" id="PF07826">
    <property type="entry name" value="IMP_cyclohyd"/>
    <property type="match status" value="1"/>
</dbReference>
<evidence type="ECO:0000259" key="1">
    <source>
        <dbReference type="Pfam" id="PF07826"/>
    </source>
</evidence>
<gene>
    <name evidence="2" type="ORF">H9701_05135</name>
</gene>
<dbReference type="GO" id="GO:0003937">
    <property type="term" value="F:IMP cyclohydrolase activity"/>
    <property type="evidence" value="ECO:0007669"/>
    <property type="project" value="InterPro"/>
</dbReference>
<dbReference type="InterPro" id="IPR036795">
    <property type="entry name" value="IMP_cyclohydrolase-like_sf"/>
</dbReference>
<feature type="domain" description="Inosine monophosphate cyclohydrolase-like" evidence="1">
    <location>
        <begin position="15"/>
        <end position="222"/>
    </location>
</feature>
<comment type="caution">
    <text evidence="2">The sequence shown here is derived from an EMBL/GenBank/DDBJ whole genome shotgun (WGS) entry which is preliminary data.</text>
</comment>
<protein>
    <submittedName>
        <fullName evidence="2">IMP cyclohydrolase</fullName>
    </submittedName>
</protein>
<organism evidence="2 3">
    <name type="scientific">Candidatus Intestinimonas pullistercoris</name>
    <dbReference type="NCBI Taxonomy" id="2838623"/>
    <lineage>
        <taxon>Bacteria</taxon>
        <taxon>Bacillati</taxon>
        <taxon>Bacillota</taxon>
        <taxon>Clostridia</taxon>
        <taxon>Eubacteriales</taxon>
        <taxon>Intestinimonas</taxon>
    </lineage>
</organism>
<sequence>MNAPALSEFLRARPYPGRGILLGQAHNGTWAQSVVAYFIMGRSENSRNRVFEPTEDGIRTRAFDESKMTDPSLIIYHPVRMVGTTTIVTNGDQTDTIRDALLEGKSYLDALRTRTYEPDAPNYTPRISGVVQRDGSYCLSILKSMDGDPGVCQRHFYEYSDLRYQTGHFISTYEGFGDPVPSFSGEPVRVSITAPTAQDLARELWESLNPDNKVSLYVRYVDLRNGFAETVILNKLGQGYESAPKAPIWKKEVSPQ</sequence>
<dbReference type="Gene3D" id="3.60.20.20">
    <property type="entry name" value="Inosine monophosphate cyclohydrolase-like"/>
    <property type="match status" value="1"/>
</dbReference>
<dbReference type="InterPro" id="IPR020600">
    <property type="entry name" value="IMP_cyclohydrolase-like"/>
</dbReference>
<dbReference type="SUPFAM" id="SSF75569">
    <property type="entry name" value="Archaeal IMP cyclohydrolase PurO"/>
    <property type="match status" value="1"/>
</dbReference>
<evidence type="ECO:0000313" key="2">
    <source>
        <dbReference type="EMBL" id="HJC40920.1"/>
    </source>
</evidence>